<dbReference type="GO" id="GO:0020037">
    <property type="term" value="F:heme binding"/>
    <property type="evidence" value="ECO:0007669"/>
    <property type="project" value="InterPro"/>
</dbReference>
<dbReference type="GO" id="GO:0005506">
    <property type="term" value="F:iron ion binding"/>
    <property type="evidence" value="ECO:0007669"/>
    <property type="project" value="InterPro"/>
</dbReference>
<dbReference type="InterPro" id="IPR002401">
    <property type="entry name" value="Cyt_P450_E_grp-I"/>
</dbReference>
<dbReference type="Gene3D" id="1.10.630.10">
    <property type="entry name" value="Cytochrome P450"/>
    <property type="match status" value="1"/>
</dbReference>
<evidence type="ECO:0000256" key="8">
    <source>
        <dbReference type="ARBA" id="ARBA00022989"/>
    </source>
</evidence>
<dbReference type="GO" id="GO:0016020">
    <property type="term" value="C:membrane"/>
    <property type="evidence" value="ECO:0007669"/>
    <property type="project" value="UniProtKB-SubCell"/>
</dbReference>
<dbReference type="GeneID" id="35597574"/>
<comment type="cofactor">
    <cofactor evidence="1 13">
        <name>heme</name>
        <dbReference type="ChEBI" id="CHEBI:30413"/>
    </cofactor>
</comment>
<evidence type="ECO:0000256" key="13">
    <source>
        <dbReference type="PIRSR" id="PIRSR602401-1"/>
    </source>
</evidence>
<keyword evidence="9 14" id="KW-0560">Oxidoreductase</keyword>
<evidence type="ECO:0000256" key="14">
    <source>
        <dbReference type="RuleBase" id="RU000461"/>
    </source>
</evidence>
<proteinExistence type="inferred from homology"/>
<dbReference type="Proteomes" id="UP000225277">
    <property type="component" value="Unassembled WGS sequence"/>
</dbReference>
<keyword evidence="10 13" id="KW-0408">Iron</keyword>
<dbReference type="OrthoDB" id="1470350at2759"/>
<keyword evidence="7 13" id="KW-0479">Metal-binding</keyword>
<dbReference type="RefSeq" id="XP_023623414.1">
    <property type="nucleotide sequence ID" value="XM_023767646.1"/>
</dbReference>
<dbReference type="GO" id="GO:1902181">
    <property type="term" value="P:verruculogen biosynthetic process"/>
    <property type="evidence" value="ECO:0007669"/>
    <property type="project" value="UniProtKB-ARBA"/>
</dbReference>
<evidence type="ECO:0000256" key="3">
    <source>
        <dbReference type="ARBA" id="ARBA00004685"/>
    </source>
</evidence>
<dbReference type="PRINTS" id="PR00463">
    <property type="entry name" value="EP450I"/>
</dbReference>
<sequence>MTGSTLLAVTLAAFLAYQIWMCIYNLYFHPCAKYPGPFLARMSIFPDLYYAWKGTKHMWADDLHKRYGPVVRLEPSFLSVITPGAVQAIYAHGSSFEKATFYHRGSPQTQVLTNLATATDKKVHSRKRRIIAQAFSEASIRWYEATLLNKDRIFCQRICDPDTFGGKYKNMARWFSYLTYDTMGVLTFSHEYNMLTKEDDHFIQPLIDTFQHSQVVLGVVPWVERWGLAPLLFVRILGAVARFRKYVDRQVAFRMDQEKAGKGARDIFKILLDHEDKTTGEKMEFKELSDEAVVLIIAASDTTGTALSGLWFYLAKYPECYSKLKDEVRSTFSDVEEIISGDKLRSCKYLRACVEEALRMSPGVPGYLTRESAKDESIDGHFIPAGTQVGAPGWTTHRNPDIFPDPQTYRPERWMTESSEELQRMRSIHFPFSYGQRACIGKNLAYNSIYLITARLAFLFEIESRDALPLEYHVKDHFAAGEKDGPYLAFTEKSLK</sequence>
<dbReference type="PROSITE" id="PS00086">
    <property type="entry name" value="CYTOCHROME_P450"/>
    <property type="match status" value="1"/>
</dbReference>
<accession>A0A2D3UNL6</accession>
<dbReference type="GO" id="GO:0016705">
    <property type="term" value="F:oxidoreductase activity, acting on paired donors, with incorporation or reduction of molecular oxygen"/>
    <property type="evidence" value="ECO:0007669"/>
    <property type="project" value="InterPro"/>
</dbReference>
<dbReference type="EMBL" id="FJUY01000002">
    <property type="protein sequence ID" value="CZT16521.1"/>
    <property type="molecule type" value="Genomic_DNA"/>
</dbReference>
<evidence type="ECO:0000256" key="1">
    <source>
        <dbReference type="ARBA" id="ARBA00001971"/>
    </source>
</evidence>
<dbReference type="PANTHER" id="PTHR24305:SF237">
    <property type="entry name" value="CYTOCHROME P450 MONOOXYGENASE ATNE-RELATED"/>
    <property type="match status" value="1"/>
</dbReference>
<evidence type="ECO:0000313" key="17">
    <source>
        <dbReference type="Proteomes" id="UP000225277"/>
    </source>
</evidence>
<evidence type="ECO:0000256" key="15">
    <source>
        <dbReference type="SAM" id="Phobius"/>
    </source>
</evidence>
<dbReference type="AlphaFoldDB" id="A0A2D3UNL6"/>
<comment type="subcellular location">
    <subcellularLocation>
        <location evidence="2">Membrane</location>
    </subcellularLocation>
</comment>
<dbReference type="CDD" id="cd11061">
    <property type="entry name" value="CYP67-like"/>
    <property type="match status" value="1"/>
</dbReference>
<dbReference type="PRINTS" id="PR00385">
    <property type="entry name" value="P450"/>
</dbReference>
<keyword evidence="12 15" id="KW-0472">Membrane</keyword>
<dbReference type="InterPro" id="IPR017972">
    <property type="entry name" value="Cyt_P450_CS"/>
</dbReference>
<organism evidence="16 17">
    <name type="scientific">Ramularia collo-cygni</name>
    <dbReference type="NCBI Taxonomy" id="112498"/>
    <lineage>
        <taxon>Eukaryota</taxon>
        <taxon>Fungi</taxon>
        <taxon>Dikarya</taxon>
        <taxon>Ascomycota</taxon>
        <taxon>Pezizomycotina</taxon>
        <taxon>Dothideomycetes</taxon>
        <taxon>Dothideomycetidae</taxon>
        <taxon>Mycosphaerellales</taxon>
        <taxon>Mycosphaerellaceae</taxon>
        <taxon>Ramularia</taxon>
    </lineage>
</organism>
<dbReference type="InterPro" id="IPR050121">
    <property type="entry name" value="Cytochrome_P450_monoxygenase"/>
</dbReference>
<comment type="similarity">
    <text evidence="4 14">Belongs to the cytochrome P450 family.</text>
</comment>
<evidence type="ECO:0000256" key="2">
    <source>
        <dbReference type="ARBA" id="ARBA00004370"/>
    </source>
</evidence>
<keyword evidence="8 15" id="KW-1133">Transmembrane helix</keyword>
<dbReference type="PANTHER" id="PTHR24305">
    <property type="entry name" value="CYTOCHROME P450"/>
    <property type="match status" value="1"/>
</dbReference>
<keyword evidence="17" id="KW-1185">Reference proteome</keyword>
<reference evidence="16 17" key="1">
    <citation type="submission" date="2016-03" db="EMBL/GenBank/DDBJ databases">
        <authorList>
            <person name="Ploux O."/>
        </authorList>
    </citation>
    <scope>NUCLEOTIDE SEQUENCE [LARGE SCALE GENOMIC DNA]</scope>
    <source>
        <strain evidence="16 17">URUG2</strain>
    </source>
</reference>
<dbReference type="Pfam" id="PF00067">
    <property type="entry name" value="p450"/>
    <property type="match status" value="1"/>
</dbReference>
<feature type="binding site" description="axial binding residue" evidence="13">
    <location>
        <position position="439"/>
    </location>
    <ligand>
        <name>heme</name>
        <dbReference type="ChEBI" id="CHEBI:30413"/>
    </ligand>
    <ligandPart>
        <name>Fe</name>
        <dbReference type="ChEBI" id="CHEBI:18248"/>
    </ligandPart>
</feature>
<gene>
    <name evidence="16" type="ORF">RCC_02356</name>
</gene>
<protein>
    <submittedName>
        <fullName evidence="16">Related to cytochrome P450 67</fullName>
    </submittedName>
</protein>
<evidence type="ECO:0000256" key="6">
    <source>
        <dbReference type="ARBA" id="ARBA00022692"/>
    </source>
</evidence>
<evidence type="ECO:0000256" key="12">
    <source>
        <dbReference type="ARBA" id="ARBA00023136"/>
    </source>
</evidence>
<evidence type="ECO:0000256" key="11">
    <source>
        <dbReference type="ARBA" id="ARBA00023033"/>
    </source>
</evidence>
<dbReference type="InterPro" id="IPR001128">
    <property type="entry name" value="Cyt_P450"/>
</dbReference>
<dbReference type="STRING" id="112498.A0A2D3UNL6"/>
<dbReference type="GO" id="GO:0004497">
    <property type="term" value="F:monooxygenase activity"/>
    <property type="evidence" value="ECO:0007669"/>
    <property type="project" value="UniProtKB-KW"/>
</dbReference>
<name>A0A2D3UNL6_9PEZI</name>
<evidence type="ECO:0000256" key="4">
    <source>
        <dbReference type="ARBA" id="ARBA00010617"/>
    </source>
</evidence>
<feature type="transmembrane region" description="Helical" evidence="15">
    <location>
        <begin position="6"/>
        <end position="27"/>
    </location>
</feature>
<evidence type="ECO:0000256" key="9">
    <source>
        <dbReference type="ARBA" id="ARBA00023002"/>
    </source>
</evidence>
<dbReference type="FunFam" id="1.10.630.10:FF:000063">
    <property type="entry name" value="Cytochrome P450 monooxygenase"/>
    <property type="match status" value="1"/>
</dbReference>
<keyword evidence="11 14" id="KW-0503">Monooxygenase</keyword>
<evidence type="ECO:0000313" key="16">
    <source>
        <dbReference type="EMBL" id="CZT16521.1"/>
    </source>
</evidence>
<evidence type="ECO:0000256" key="7">
    <source>
        <dbReference type="ARBA" id="ARBA00022723"/>
    </source>
</evidence>
<dbReference type="SUPFAM" id="SSF48264">
    <property type="entry name" value="Cytochrome P450"/>
    <property type="match status" value="1"/>
</dbReference>
<evidence type="ECO:0000256" key="5">
    <source>
        <dbReference type="ARBA" id="ARBA00022617"/>
    </source>
</evidence>
<dbReference type="InterPro" id="IPR036396">
    <property type="entry name" value="Cyt_P450_sf"/>
</dbReference>
<keyword evidence="6 15" id="KW-0812">Transmembrane</keyword>
<keyword evidence="5 13" id="KW-0349">Heme</keyword>
<comment type="pathway">
    <text evidence="3">Mycotoxin biosynthesis.</text>
</comment>
<evidence type="ECO:0000256" key="10">
    <source>
        <dbReference type="ARBA" id="ARBA00023004"/>
    </source>
</evidence>